<dbReference type="OMA" id="FITKVYY"/>
<dbReference type="SUPFAM" id="SSF88697">
    <property type="entry name" value="PUA domain-like"/>
    <property type="match status" value="1"/>
</dbReference>
<dbReference type="Gene3D" id="2.30.130.30">
    <property type="entry name" value="Hypothetical protein"/>
    <property type="match status" value="1"/>
</dbReference>
<protein>
    <submittedName>
        <fullName evidence="2">ASCH domain-containing protein</fullName>
    </submittedName>
</protein>
<dbReference type="PANTHER" id="PTHR42250">
    <property type="entry name" value="ASCH DOMAIN-CONTAINING PROTEIN"/>
    <property type="match status" value="1"/>
</dbReference>
<sequence length="124" mass="14289">MGRYVELGPYLRFKRKYLEGILDGKKRVTVRYGIVRPRFSLVYIVCCDHIYGEAIITKVYYTRLEKVGQDVIEAEGFGSREELVSELKEIYGEVRDGDTVSVIFFSLVRKYDKPVPLARLGEGV</sequence>
<dbReference type="PANTHER" id="PTHR42250:SF1">
    <property type="entry name" value="ASCH DOMAIN-CONTAINING PROTEIN"/>
    <property type="match status" value="1"/>
</dbReference>
<organism evidence="2 3">
    <name type="scientific">Pyrobaculum aerophilum</name>
    <dbReference type="NCBI Taxonomy" id="13773"/>
    <lineage>
        <taxon>Archaea</taxon>
        <taxon>Thermoproteota</taxon>
        <taxon>Thermoprotei</taxon>
        <taxon>Thermoproteales</taxon>
        <taxon>Thermoproteaceae</taxon>
        <taxon>Pyrobaculum</taxon>
    </lineage>
</organism>
<dbReference type="AlphaFoldDB" id="A0A832WI66"/>
<dbReference type="Proteomes" id="UP000651120">
    <property type="component" value="Unassembled WGS sequence"/>
</dbReference>
<comment type="caution">
    <text evidence="2">The sequence shown here is derived from an EMBL/GenBank/DDBJ whole genome shotgun (WGS) entry which is preliminary data.</text>
</comment>
<gene>
    <name evidence="2" type="ORF">HA333_00845</name>
</gene>
<dbReference type="SMART" id="SM01022">
    <property type="entry name" value="ASCH"/>
    <property type="match status" value="1"/>
</dbReference>
<dbReference type="GeneID" id="1465137"/>
<proteinExistence type="predicted"/>
<reference evidence="2" key="1">
    <citation type="journal article" date="2020" name="bioRxiv">
        <title>A rank-normalized archaeal taxonomy based on genome phylogeny resolves widespread incomplete and uneven classifications.</title>
        <authorList>
            <person name="Rinke C."/>
            <person name="Chuvochina M."/>
            <person name="Mussig A.J."/>
            <person name="Chaumeil P.-A."/>
            <person name="Waite D.W."/>
            <person name="Whitman W.B."/>
            <person name="Parks D.H."/>
            <person name="Hugenholtz P."/>
        </authorList>
    </citation>
    <scope>NUCLEOTIDE SEQUENCE</scope>
    <source>
        <strain evidence="2">UBA8839</strain>
    </source>
</reference>
<dbReference type="InterPro" id="IPR015947">
    <property type="entry name" value="PUA-like_sf"/>
</dbReference>
<dbReference type="RefSeq" id="WP_011007384.1">
    <property type="nucleotide sequence ID" value="NZ_DUJP01000006.1"/>
</dbReference>
<evidence type="ECO:0000313" key="2">
    <source>
        <dbReference type="EMBL" id="HII46047.1"/>
    </source>
</evidence>
<feature type="domain" description="ASCH" evidence="1">
    <location>
        <begin position="11"/>
        <end position="109"/>
    </location>
</feature>
<accession>A0A832WI66</accession>
<evidence type="ECO:0000313" key="3">
    <source>
        <dbReference type="Proteomes" id="UP000651120"/>
    </source>
</evidence>
<dbReference type="EMBL" id="DUJP01000006">
    <property type="protein sequence ID" value="HII46047.1"/>
    <property type="molecule type" value="Genomic_DNA"/>
</dbReference>
<name>A0A832WI66_9CREN</name>
<dbReference type="CDD" id="cd06552">
    <property type="entry name" value="ASCH_yqfb_like"/>
    <property type="match status" value="1"/>
</dbReference>
<evidence type="ECO:0000259" key="1">
    <source>
        <dbReference type="SMART" id="SM01022"/>
    </source>
</evidence>
<dbReference type="InterPro" id="IPR007374">
    <property type="entry name" value="ASCH_domain"/>
</dbReference>
<dbReference type="Pfam" id="PF04266">
    <property type="entry name" value="ASCH"/>
    <property type="match status" value="1"/>
</dbReference>